<sequence>MKYLFLFLIIVPALEIWLFILAGSYFGAWSTIGLIILTGILGAYFAKQQGISAIHRVQESLKAGHAPGDAIIDGVCILAGAIFLITPGFITDTIGFLLLIPTTRRFIKPFILKLIRKWIDKRNVIIYR</sequence>
<dbReference type="AlphaFoldDB" id="A0A370GLM5"/>
<reference evidence="2 3" key="1">
    <citation type="submission" date="2018-07" db="EMBL/GenBank/DDBJ databases">
        <title>Genomic Encyclopedia of Type Strains, Phase IV (KMG-IV): sequencing the most valuable type-strain genomes for metagenomic binning, comparative biology and taxonomic classification.</title>
        <authorList>
            <person name="Goeker M."/>
        </authorList>
    </citation>
    <scope>NUCLEOTIDE SEQUENCE [LARGE SCALE GENOMIC DNA]</scope>
    <source>
        <strain evidence="2 3">DSM 25281</strain>
    </source>
</reference>
<accession>A0A370GLM5</accession>
<keyword evidence="3" id="KW-1185">Reference proteome</keyword>
<dbReference type="Proteomes" id="UP000255326">
    <property type="component" value="Unassembled WGS sequence"/>
</dbReference>
<dbReference type="PANTHER" id="PTHR35335">
    <property type="entry name" value="UPF0716 PROTEIN FXSA"/>
    <property type="match status" value="1"/>
</dbReference>
<evidence type="ECO:0000256" key="1">
    <source>
        <dbReference type="SAM" id="Phobius"/>
    </source>
</evidence>
<dbReference type="RefSeq" id="WP_114745123.1">
    <property type="nucleotide sequence ID" value="NZ_QQAY01000003.1"/>
</dbReference>
<dbReference type="EMBL" id="QQAY01000003">
    <property type="protein sequence ID" value="RDI44250.1"/>
    <property type="molecule type" value="Genomic_DNA"/>
</dbReference>
<dbReference type="GO" id="GO:0016020">
    <property type="term" value="C:membrane"/>
    <property type="evidence" value="ECO:0007669"/>
    <property type="project" value="InterPro"/>
</dbReference>
<keyword evidence="1" id="KW-0812">Transmembrane</keyword>
<name>A0A370GLM5_9BACI</name>
<evidence type="ECO:0000313" key="2">
    <source>
        <dbReference type="EMBL" id="RDI44250.1"/>
    </source>
</evidence>
<feature type="transmembrane region" description="Helical" evidence="1">
    <location>
        <begin position="28"/>
        <end position="46"/>
    </location>
</feature>
<dbReference type="OrthoDB" id="9792788at2"/>
<keyword evidence="1" id="KW-0472">Membrane</keyword>
<keyword evidence="1" id="KW-1133">Transmembrane helix</keyword>
<organism evidence="2 3">
    <name type="scientific">Falsibacillus pallidus</name>
    <dbReference type="NCBI Taxonomy" id="493781"/>
    <lineage>
        <taxon>Bacteria</taxon>
        <taxon>Bacillati</taxon>
        <taxon>Bacillota</taxon>
        <taxon>Bacilli</taxon>
        <taxon>Bacillales</taxon>
        <taxon>Bacillaceae</taxon>
        <taxon>Falsibacillus</taxon>
    </lineage>
</organism>
<gene>
    <name evidence="2" type="ORF">DFR59_103321</name>
</gene>
<evidence type="ECO:0000313" key="3">
    <source>
        <dbReference type="Proteomes" id="UP000255326"/>
    </source>
</evidence>
<dbReference type="PANTHER" id="PTHR35335:SF1">
    <property type="entry name" value="UPF0716 PROTEIN FXSA"/>
    <property type="match status" value="1"/>
</dbReference>
<dbReference type="Pfam" id="PF04186">
    <property type="entry name" value="FxsA"/>
    <property type="match status" value="1"/>
</dbReference>
<proteinExistence type="predicted"/>
<dbReference type="NCBIfam" id="NF008528">
    <property type="entry name" value="PRK11463.1-2"/>
    <property type="match status" value="1"/>
</dbReference>
<comment type="caution">
    <text evidence="2">The sequence shown here is derived from an EMBL/GenBank/DDBJ whole genome shotgun (WGS) entry which is preliminary data.</text>
</comment>
<protein>
    <submittedName>
        <fullName evidence="2">UPF0716 protein FxsA</fullName>
    </submittedName>
</protein>
<dbReference type="InterPro" id="IPR007313">
    <property type="entry name" value="FxsA"/>
</dbReference>